<dbReference type="InterPro" id="IPR000795">
    <property type="entry name" value="T_Tr_GTP-bd_dom"/>
</dbReference>
<keyword evidence="5" id="KW-0378">Hydrolase</keyword>
<evidence type="ECO:0000256" key="1">
    <source>
        <dbReference type="ARBA" id="ARBA00004496"/>
    </source>
</evidence>
<dbReference type="SUPFAM" id="SSF52540">
    <property type="entry name" value="P-loop containing nucleoside triphosphate hydrolases"/>
    <property type="match status" value="1"/>
</dbReference>
<keyword evidence="6" id="KW-0648">Protein biosynthesis</keyword>
<evidence type="ECO:0000256" key="5">
    <source>
        <dbReference type="ARBA" id="ARBA00022801"/>
    </source>
</evidence>
<comment type="subcellular location">
    <subcellularLocation>
        <location evidence="1">Cytoplasm</location>
    </subcellularLocation>
</comment>
<protein>
    <submittedName>
        <fullName evidence="11">Tr-type G domain-containing protein</fullName>
    </submittedName>
</protein>
<dbReference type="PRINTS" id="PR00315">
    <property type="entry name" value="ELONGATNFCT"/>
</dbReference>
<evidence type="ECO:0000256" key="8">
    <source>
        <dbReference type="ARBA" id="ARBA00049117"/>
    </source>
</evidence>
<dbReference type="CDD" id="cd01883">
    <property type="entry name" value="EF1_alpha"/>
    <property type="match status" value="1"/>
</dbReference>
<dbReference type="AlphaFoldDB" id="A0A1I8A1T0"/>
<organism evidence="10 11">
    <name type="scientific">Steinernema glaseri</name>
    <dbReference type="NCBI Taxonomy" id="37863"/>
    <lineage>
        <taxon>Eukaryota</taxon>
        <taxon>Metazoa</taxon>
        <taxon>Ecdysozoa</taxon>
        <taxon>Nematoda</taxon>
        <taxon>Chromadorea</taxon>
        <taxon>Rhabditida</taxon>
        <taxon>Tylenchina</taxon>
        <taxon>Panagrolaimomorpha</taxon>
        <taxon>Strongyloidoidea</taxon>
        <taxon>Steinernematidae</taxon>
        <taxon>Steinernema</taxon>
    </lineage>
</organism>
<dbReference type="Pfam" id="PF00009">
    <property type="entry name" value="GTP_EFTU"/>
    <property type="match status" value="1"/>
</dbReference>
<dbReference type="GO" id="GO:0005737">
    <property type="term" value="C:cytoplasm"/>
    <property type="evidence" value="ECO:0007669"/>
    <property type="project" value="UniProtKB-SubCell"/>
</dbReference>
<feature type="domain" description="Tr-type G" evidence="9">
    <location>
        <begin position="1"/>
        <end position="211"/>
    </location>
</feature>
<dbReference type="PANTHER" id="PTHR23115">
    <property type="entry name" value="TRANSLATION FACTOR"/>
    <property type="match status" value="1"/>
</dbReference>
<dbReference type="GO" id="GO:0003924">
    <property type="term" value="F:GTPase activity"/>
    <property type="evidence" value="ECO:0007669"/>
    <property type="project" value="InterPro"/>
</dbReference>
<evidence type="ECO:0000256" key="3">
    <source>
        <dbReference type="ARBA" id="ARBA00022553"/>
    </source>
</evidence>
<name>A0A1I8A1T0_9BILA</name>
<evidence type="ECO:0000259" key="9">
    <source>
        <dbReference type="PROSITE" id="PS51722"/>
    </source>
</evidence>
<comment type="catalytic activity">
    <reaction evidence="8">
        <text>GTP + H2O = GDP + phosphate + H(+)</text>
        <dbReference type="Rhea" id="RHEA:19669"/>
        <dbReference type="ChEBI" id="CHEBI:15377"/>
        <dbReference type="ChEBI" id="CHEBI:15378"/>
        <dbReference type="ChEBI" id="CHEBI:37565"/>
        <dbReference type="ChEBI" id="CHEBI:43474"/>
        <dbReference type="ChEBI" id="CHEBI:58189"/>
    </reaction>
    <physiologicalReaction direction="left-to-right" evidence="8">
        <dbReference type="Rhea" id="RHEA:19670"/>
    </physiologicalReaction>
</comment>
<dbReference type="GO" id="GO:0005525">
    <property type="term" value="F:GTP binding"/>
    <property type="evidence" value="ECO:0007669"/>
    <property type="project" value="UniProtKB-KW"/>
</dbReference>
<evidence type="ECO:0000313" key="11">
    <source>
        <dbReference type="WBParaSite" id="L893_g32003.t1"/>
    </source>
</evidence>
<dbReference type="InterPro" id="IPR050100">
    <property type="entry name" value="TRAFAC_GTPase_members"/>
</dbReference>
<evidence type="ECO:0000256" key="4">
    <source>
        <dbReference type="ARBA" id="ARBA00022741"/>
    </source>
</evidence>
<keyword evidence="7" id="KW-0342">GTP-binding</keyword>
<reference evidence="11" key="1">
    <citation type="submission" date="2016-11" db="UniProtKB">
        <authorList>
            <consortium name="WormBaseParasite"/>
        </authorList>
    </citation>
    <scope>IDENTIFICATION</scope>
</reference>
<dbReference type="Gene3D" id="3.40.50.300">
    <property type="entry name" value="P-loop containing nucleotide triphosphate hydrolases"/>
    <property type="match status" value="1"/>
</dbReference>
<keyword evidence="2" id="KW-0963">Cytoplasm</keyword>
<dbReference type="PROSITE" id="PS51722">
    <property type="entry name" value="G_TR_2"/>
    <property type="match status" value="1"/>
</dbReference>
<dbReference type="InterPro" id="IPR027417">
    <property type="entry name" value="P-loop_NTPase"/>
</dbReference>
<evidence type="ECO:0000256" key="6">
    <source>
        <dbReference type="ARBA" id="ARBA00022917"/>
    </source>
</evidence>
<sequence length="227" mass="24996">MGHLLLQLGFVDQRLISKYKHEASKLGKGSFAFAWVLDETAEERERGVTMDIARTYFETTNKKVVLLDAPGHKDFIPNMITGAAQADAALLVVNATRGEFETGFDQGGQTREHVMLLRSFGVNKIAVAVNKMDTVEWSEDRFNQIVTKMKQFLVKQAGFSDVQFVPLSGLEGVNLTKSPGPEIALTKWYTGPTLVDLIDGLPSGKHSEEAHLRVVISDVVKSSDSSI</sequence>
<dbReference type="WBParaSite" id="L893_g32003.t1">
    <property type="protein sequence ID" value="L893_g32003.t1"/>
    <property type="gene ID" value="L893_g32003"/>
</dbReference>
<evidence type="ECO:0000313" key="10">
    <source>
        <dbReference type="Proteomes" id="UP000095287"/>
    </source>
</evidence>
<evidence type="ECO:0000256" key="2">
    <source>
        <dbReference type="ARBA" id="ARBA00022490"/>
    </source>
</evidence>
<dbReference type="FunFam" id="3.40.50.300:FF:000204">
    <property type="entry name" value="Translation elongation factor Tu"/>
    <property type="match status" value="1"/>
</dbReference>
<dbReference type="Proteomes" id="UP000095287">
    <property type="component" value="Unplaced"/>
</dbReference>
<keyword evidence="10" id="KW-1185">Reference proteome</keyword>
<dbReference type="GO" id="GO:0006412">
    <property type="term" value="P:translation"/>
    <property type="evidence" value="ECO:0007669"/>
    <property type="project" value="UniProtKB-KW"/>
</dbReference>
<keyword evidence="4" id="KW-0547">Nucleotide-binding</keyword>
<accession>A0A1I8A1T0</accession>
<proteinExistence type="predicted"/>
<keyword evidence="3" id="KW-0597">Phosphoprotein</keyword>
<evidence type="ECO:0000256" key="7">
    <source>
        <dbReference type="ARBA" id="ARBA00023134"/>
    </source>
</evidence>